<keyword evidence="2" id="KW-1185">Reference proteome</keyword>
<accession>A0A9N8JA40</accession>
<dbReference type="Proteomes" id="UP000716446">
    <property type="component" value="Unassembled WGS sequence"/>
</dbReference>
<name>A0A9N8JA40_9PEZI</name>
<evidence type="ECO:0000313" key="1">
    <source>
        <dbReference type="EMBL" id="CAD0083673.1"/>
    </source>
</evidence>
<organism evidence="1 2">
    <name type="scientific">Aureobasidium vineae</name>
    <dbReference type="NCBI Taxonomy" id="2773715"/>
    <lineage>
        <taxon>Eukaryota</taxon>
        <taxon>Fungi</taxon>
        <taxon>Dikarya</taxon>
        <taxon>Ascomycota</taxon>
        <taxon>Pezizomycotina</taxon>
        <taxon>Dothideomycetes</taxon>
        <taxon>Dothideomycetidae</taxon>
        <taxon>Dothideales</taxon>
        <taxon>Saccotheciaceae</taxon>
        <taxon>Aureobasidium</taxon>
    </lineage>
</organism>
<dbReference type="AlphaFoldDB" id="A0A9N8JA40"/>
<sequence length="350" mass="39452">MHPRIGPQVQAVILTPLRAFPEALSILVPPNSPIHQESDPEKIKAYATMVHHYLNRAYEETELEQSGDTMKLLTAAFMSLGKYDRRLCLSVSDVENNIKEAHIGARGCLSSNITLQIPETNVWKMRWEETVGVSIKAVTNSGCLVARLSLESYTNPEHMDNAGLWSHDLDGDINLLSPNMTAFDVDITCHGTDAVLKSVKQVLSQAMNLNILTVQQIGPPLSFDFAELSSFIVSDSLEAMNLSNVWCKESDLVMFFNTHRDTLEHLWLYRIRIVGSWRSLVQWIRLNLTALHTFGMDEVLDDEYQPDKNDEPVPACNFDEVDDMQAALQGLLAKPERKESDEVEVRDLNN</sequence>
<reference evidence="1" key="1">
    <citation type="submission" date="2020-06" db="EMBL/GenBank/DDBJ databases">
        <authorList>
            <person name="Onetto C."/>
        </authorList>
    </citation>
    <scope>NUCLEOTIDE SEQUENCE</scope>
</reference>
<proteinExistence type="predicted"/>
<evidence type="ECO:0000313" key="2">
    <source>
        <dbReference type="Proteomes" id="UP000716446"/>
    </source>
</evidence>
<dbReference type="EMBL" id="CAIJEN010000002">
    <property type="protein sequence ID" value="CAD0083673.1"/>
    <property type="molecule type" value="Genomic_DNA"/>
</dbReference>
<gene>
    <name evidence="1" type="ORF">AWRI4619_LOCUS2240</name>
</gene>
<comment type="caution">
    <text evidence="1">The sequence shown here is derived from an EMBL/GenBank/DDBJ whole genome shotgun (WGS) entry which is preliminary data.</text>
</comment>
<protein>
    <submittedName>
        <fullName evidence="1">Uncharacterized protein</fullName>
    </submittedName>
</protein>